<name>A0A6B3VWQ1_9BACI</name>
<dbReference type="EMBL" id="JAAIWN010000002">
    <property type="protein sequence ID" value="NEY80213.1"/>
    <property type="molecule type" value="Genomic_DNA"/>
</dbReference>
<keyword evidence="1" id="KW-1133">Transmembrane helix</keyword>
<dbReference type="Pfam" id="PF06691">
    <property type="entry name" value="DUF1189"/>
    <property type="match status" value="1"/>
</dbReference>
<proteinExistence type="predicted"/>
<reference evidence="3 4" key="1">
    <citation type="submission" date="2020-02" db="EMBL/GenBank/DDBJ databases">
        <title>Bacillus aquiflavi sp. nov., isolated from yellow water of strong flavor Chinese baijiu in Yibin region of China.</title>
        <authorList>
            <person name="Xie J."/>
        </authorList>
    </citation>
    <scope>NUCLEOTIDE SEQUENCE [LARGE SCALE GENOMIC DNA]</scope>
    <source>
        <strain evidence="3 4">3H-10</strain>
    </source>
</reference>
<dbReference type="Proteomes" id="UP000472971">
    <property type="component" value="Unassembled WGS sequence"/>
</dbReference>
<feature type="transmembrane region" description="Helical" evidence="1">
    <location>
        <begin position="202"/>
        <end position="224"/>
    </location>
</feature>
<sequence>MNVFKQFVKSFYSPRDIAAFRFQGIGKTILYVFLLTLLSVTPISYYFGKTIFEGITAISNTIKDELPPFTIENGKLYSDEKTPVTINDDEITIIFDSTGTIDRKTLENTDHAIALLQNEFLIITAGQIQATSYSMFSNTTISKDDLEGFITSLDSVLPIVISILVLIIFLFASGIKFIEVSILALIGLLLKNMTESPLQYRHTWRMAAYSITIPTTFFTIMTILKTPIPNGFLINWLVSTTILYLAIKEVPKRKKSITNH</sequence>
<keyword evidence="1" id="KW-0472">Membrane</keyword>
<keyword evidence="1" id="KW-0812">Transmembrane</keyword>
<gene>
    <name evidence="3" type="ORF">G4D64_01465</name>
    <name evidence="2" type="ORF">H1Z61_01470</name>
</gene>
<feature type="transmembrane region" description="Helical" evidence="1">
    <location>
        <begin position="159"/>
        <end position="190"/>
    </location>
</feature>
<evidence type="ECO:0000256" key="1">
    <source>
        <dbReference type="SAM" id="Phobius"/>
    </source>
</evidence>
<feature type="transmembrane region" description="Helical" evidence="1">
    <location>
        <begin position="29"/>
        <end position="47"/>
    </location>
</feature>
<accession>A0A6B3VWQ1</accession>
<evidence type="ECO:0000313" key="4">
    <source>
        <dbReference type="Proteomes" id="UP000472971"/>
    </source>
</evidence>
<dbReference type="EMBL" id="JACEIO010000002">
    <property type="protein sequence ID" value="MBA4535838.1"/>
    <property type="molecule type" value="Genomic_DNA"/>
</dbReference>
<dbReference type="Proteomes" id="UP000570010">
    <property type="component" value="Unassembled WGS sequence"/>
</dbReference>
<keyword evidence="4" id="KW-1185">Reference proteome</keyword>
<comment type="caution">
    <text evidence="3">The sequence shown here is derived from an EMBL/GenBank/DDBJ whole genome shotgun (WGS) entry which is preliminary data.</text>
</comment>
<reference evidence="2 5" key="2">
    <citation type="submission" date="2020-07" db="EMBL/GenBank/DDBJ databases">
        <authorList>
            <person name="Feng H."/>
        </authorList>
    </citation>
    <scope>NUCLEOTIDE SEQUENCE [LARGE SCALE GENOMIC DNA]</scope>
    <source>
        <strain evidence="5">s-12</strain>
        <strain evidence="2">S-12</strain>
    </source>
</reference>
<dbReference type="InterPro" id="IPR009574">
    <property type="entry name" value="DUF1189"/>
</dbReference>
<organism evidence="3 4">
    <name type="scientific">Bacillus aquiflavi</name>
    <dbReference type="NCBI Taxonomy" id="2672567"/>
    <lineage>
        <taxon>Bacteria</taxon>
        <taxon>Bacillati</taxon>
        <taxon>Bacillota</taxon>
        <taxon>Bacilli</taxon>
        <taxon>Bacillales</taxon>
        <taxon>Bacillaceae</taxon>
        <taxon>Bacillus</taxon>
    </lineage>
</organism>
<dbReference type="AlphaFoldDB" id="A0A6B3VWQ1"/>
<evidence type="ECO:0000313" key="3">
    <source>
        <dbReference type="EMBL" id="NEY80213.1"/>
    </source>
</evidence>
<feature type="transmembrane region" description="Helical" evidence="1">
    <location>
        <begin position="230"/>
        <end position="247"/>
    </location>
</feature>
<evidence type="ECO:0000313" key="5">
    <source>
        <dbReference type="Proteomes" id="UP000570010"/>
    </source>
</evidence>
<dbReference type="RefSeq" id="WP_163239388.1">
    <property type="nucleotide sequence ID" value="NZ_JAAIWN010000002.1"/>
</dbReference>
<protein>
    <submittedName>
        <fullName evidence="3">DUF1189 domain-containing protein</fullName>
    </submittedName>
</protein>
<evidence type="ECO:0000313" key="2">
    <source>
        <dbReference type="EMBL" id="MBA4535838.1"/>
    </source>
</evidence>